<feature type="region of interest" description="Disordered" evidence="1">
    <location>
        <begin position="1"/>
        <end position="44"/>
    </location>
</feature>
<evidence type="ECO:0000256" key="1">
    <source>
        <dbReference type="SAM" id="MobiDB-lite"/>
    </source>
</evidence>
<dbReference type="Proteomes" id="UP001221217">
    <property type="component" value="Unassembled WGS sequence"/>
</dbReference>
<name>A0AAJ1I9L3_9SPIO</name>
<sequence>MKHGGCAGFLRLEAGRSPQRGDGRGEKYNKLPFSAGPDGGRKKPGRRWQLFNSLFRFPDTRALIVLAERTWRLPTLHDFYWMAV</sequence>
<dbReference type="AlphaFoldDB" id="A0AAJ1I9L3"/>
<accession>A0AAJ1I9L3</accession>
<feature type="compositionally biased region" description="Basic and acidic residues" evidence="1">
    <location>
        <begin position="19"/>
        <end position="29"/>
    </location>
</feature>
<comment type="caution">
    <text evidence="2">The sequence shown here is derived from an EMBL/GenBank/DDBJ whole genome shotgun (WGS) entry which is preliminary data.</text>
</comment>
<evidence type="ECO:0000313" key="3">
    <source>
        <dbReference type="Proteomes" id="UP001221217"/>
    </source>
</evidence>
<proteinExistence type="predicted"/>
<evidence type="ECO:0000313" key="2">
    <source>
        <dbReference type="EMBL" id="MDC7225220.1"/>
    </source>
</evidence>
<protein>
    <submittedName>
        <fullName evidence="2">Uncharacterized protein</fullName>
    </submittedName>
</protein>
<gene>
    <name evidence="2" type="ORF">PQJ61_00485</name>
</gene>
<reference evidence="2 3" key="1">
    <citation type="submission" date="2022-12" db="EMBL/GenBank/DDBJ databases">
        <title>Metagenome assembled genome from gulf of manar.</title>
        <authorList>
            <person name="Kohli P."/>
            <person name="Pk S."/>
            <person name="Venkata Ramana C."/>
            <person name="Sasikala C."/>
        </authorList>
    </citation>
    <scope>NUCLEOTIDE SEQUENCE [LARGE SCALE GENOMIC DNA]</scope>
    <source>
        <strain evidence="2">JB008</strain>
    </source>
</reference>
<organism evidence="2 3">
    <name type="scientific">Candidatus Thalassospirochaeta sargassi</name>
    <dbReference type="NCBI Taxonomy" id="3119039"/>
    <lineage>
        <taxon>Bacteria</taxon>
        <taxon>Pseudomonadati</taxon>
        <taxon>Spirochaetota</taxon>
        <taxon>Spirochaetia</taxon>
        <taxon>Spirochaetales</taxon>
        <taxon>Spirochaetaceae</taxon>
        <taxon>Candidatus Thalassospirochaeta</taxon>
    </lineage>
</organism>
<dbReference type="EMBL" id="JAQQAL010000003">
    <property type="protein sequence ID" value="MDC7225220.1"/>
    <property type="molecule type" value="Genomic_DNA"/>
</dbReference>